<dbReference type="PANTHER" id="PTHR46068">
    <property type="entry name" value="PROTEIN CBG27172"/>
    <property type="match status" value="1"/>
</dbReference>
<dbReference type="PANTHER" id="PTHR46068:SF1">
    <property type="entry name" value="TRANSPOSASE IS30-LIKE HTH DOMAIN-CONTAINING PROTEIN"/>
    <property type="match status" value="1"/>
</dbReference>
<dbReference type="EMBL" id="BLKM01003203">
    <property type="protein sequence ID" value="GFG41086.1"/>
    <property type="molecule type" value="Genomic_DNA"/>
</dbReference>
<accession>A0A6L2Q8X5</accession>
<dbReference type="Pfam" id="PF09339">
    <property type="entry name" value="HTH_IclR"/>
    <property type="match status" value="1"/>
</dbReference>
<dbReference type="AlphaFoldDB" id="A0A6L2Q8X5"/>
<dbReference type="OrthoDB" id="9981685at2759"/>
<dbReference type="Proteomes" id="UP000502823">
    <property type="component" value="Unassembled WGS sequence"/>
</dbReference>
<evidence type="ECO:0000259" key="1">
    <source>
        <dbReference type="Pfam" id="PF09339"/>
    </source>
</evidence>
<sequence>GWTLGGLKYLIRKIDLTESCKRRKGSGRPRVARTTENIEKVEDLVLSQEDRPQSHLTLREIARETGISKTSVHEIVKNDLHLKCLKKRRATELTEANKEARLERSRILLDRYPDEMVNFIWFTDEKLFTIATPKNSQNDRLYVATGTRKKNIPANRLLSTRPTFSQSVMVSVGVSAL</sequence>
<name>A0A6L2Q8X5_COPFO</name>
<dbReference type="GO" id="GO:0003676">
    <property type="term" value="F:nucleic acid binding"/>
    <property type="evidence" value="ECO:0007669"/>
    <property type="project" value="InterPro"/>
</dbReference>
<gene>
    <name evidence="2" type="ORF">Cfor_09642</name>
</gene>
<evidence type="ECO:0000313" key="3">
    <source>
        <dbReference type="Proteomes" id="UP000502823"/>
    </source>
</evidence>
<evidence type="ECO:0000313" key="2">
    <source>
        <dbReference type="EMBL" id="GFG41086.1"/>
    </source>
</evidence>
<dbReference type="InterPro" id="IPR036397">
    <property type="entry name" value="RNaseH_sf"/>
</dbReference>
<comment type="caution">
    <text evidence="2">The sequence shown here is derived from an EMBL/GenBank/DDBJ whole genome shotgun (WGS) entry which is preliminary data.</text>
</comment>
<keyword evidence="3" id="KW-1185">Reference proteome</keyword>
<dbReference type="InParanoid" id="A0A6L2Q8X5"/>
<reference evidence="3" key="1">
    <citation type="submission" date="2020-01" db="EMBL/GenBank/DDBJ databases">
        <title>Draft genome sequence of the Termite Coptotermes fromosanus.</title>
        <authorList>
            <person name="Itakura S."/>
            <person name="Yosikawa Y."/>
            <person name="Umezawa K."/>
        </authorList>
    </citation>
    <scope>NUCLEOTIDE SEQUENCE [LARGE SCALE GENOMIC DNA]</scope>
</reference>
<protein>
    <recommendedName>
        <fullName evidence="1">HTH iclR-type domain-containing protein</fullName>
    </recommendedName>
</protein>
<feature type="non-terminal residue" evidence="2">
    <location>
        <position position="1"/>
    </location>
</feature>
<dbReference type="Gene3D" id="3.30.420.10">
    <property type="entry name" value="Ribonuclease H-like superfamily/Ribonuclease H"/>
    <property type="match status" value="1"/>
</dbReference>
<feature type="domain" description="HTH iclR-type" evidence="1">
    <location>
        <begin position="52"/>
        <end position="76"/>
    </location>
</feature>
<dbReference type="InterPro" id="IPR005471">
    <property type="entry name" value="Tscrpt_reg_IclR_N"/>
</dbReference>
<feature type="non-terminal residue" evidence="2">
    <location>
        <position position="177"/>
    </location>
</feature>
<proteinExistence type="predicted"/>
<organism evidence="2 3">
    <name type="scientific">Coptotermes formosanus</name>
    <name type="common">Formosan subterranean termite</name>
    <dbReference type="NCBI Taxonomy" id="36987"/>
    <lineage>
        <taxon>Eukaryota</taxon>
        <taxon>Metazoa</taxon>
        <taxon>Ecdysozoa</taxon>
        <taxon>Arthropoda</taxon>
        <taxon>Hexapoda</taxon>
        <taxon>Insecta</taxon>
        <taxon>Pterygota</taxon>
        <taxon>Neoptera</taxon>
        <taxon>Polyneoptera</taxon>
        <taxon>Dictyoptera</taxon>
        <taxon>Blattodea</taxon>
        <taxon>Blattoidea</taxon>
        <taxon>Termitoidae</taxon>
        <taxon>Rhinotermitidae</taxon>
        <taxon>Coptotermes</taxon>
    </lineage>
</organism>